<evidence type="ECO:0000313" key="4">
    <source>
        <dbReference type="Proteomes" id="UP000800235"/>
    </source>
</evidence>
<feature type="signal peptide" evidence="2">
    <location>
        <begin position="1"/>
        <end position="22"/>
    </location>
</feature>
<dbReference type="OrthoDB" id="3944451at2759"/>
<dbReference type="Proteomes" id="UP000800235">
    <property type="component" value="Unassembled WGS sequence"/>
</dbReference>
<keyword evidence="2" id="KW-0732">Signal</keyword>
<dbReference type="AlphaFoldDB" id="A0A9P4NSL7"/>
<reference evidence="3" key="1">
    <citation type="journal article" date="2020" name="Stud. Mycol.">
        <title>101 Dothideomycetes genomes: a test case for predicting lifestyles and emergence of pathogens.</title>
        <authorList>
            <person name="Haridas S."/>
            <person name="Albert R."/>
            <person name="Binder M."/>
            <person name="Bloem J."/>
            <person name="Labutti K."/>
            <person name="Salamov A."/>
            <person name="Andreopoulos B."/>
            <person name="Baker S."/>
            <person name="Barry K."/>
            <person name="Bills G."/>
            <person name="Bluhm B."/>
            <person name="Cannon C."/>
            <person name="Castanera R."/>
            <person name="Culley D."/>
            <person name="Daum C."/>
            <person name="Ezra D."/>
            <person name="Gonzalez J."/>
            <person name="Henrissat B."/>
            <person name="Kuo A."/>
            <person name="Liang C."/>
            <person name="Lipzen A."/>
            <person name="Lutzoni F."/>
            <person name="Magnuson J."/>
            <person name="Mondo S."/>
            <person name="Nolan M."/>
            <person name="Ohm R."/>
            <person name="Pangilinan J."/>
            <person name="Park H.-J."/>
            <person name="Ramirez L."/>
            <person name="Alfaro M."/>
            <person name="Sun H."/>
            <person name="Tritt A."/>
            <person name="Yoshinaga Y."/>
            <person name="Zwiers L.-H."/>
            <person name="Turgeon B."/>
            <person name="Goodwin S."/>
            <person name="Spatafora J."/>
            <person name="Crous P."/>
            <person name="Grigoriev I."/>
        </authorList>
    </citation>
    <scope>NUCLEOTIDE SEQUENCE</scope>
    <source>
        <strain evidence="3">CBS 130266</strain>
    </source>
</reference>
<accession>A0A9P4NSL7</accession>
<protein>
    <recommendedName>
        <fullName evidence="5">Cyanovirin-N domain-containing protein</fullName>
    </recommendedName>
</protein>
<proteinExistence type="predicted"/>
<feature type="compositionally biased region" description="Pro residues" evidence="1">
    <location>
        <begin position="118"/>
        <end position="136"/>
    </location>
</feature>
<sequence length="325" mass="34720">MPYSSSTTLAFLWILLCNTVYSTPISTSFDAVSNLNPRSPQGWTDVAGAYGQNMGESVGTRLGGSIGSNIGATMGTKVGESIGSFFDNLGLGWVADNLKKGQGFSPASENRPNLNVPKPNPQPSSPYPQPFNPQPAAPATGGGSGSSFQPAIPSTEALKASVSITTAQDLVNCRKYPDIFTPDMSKIKNITSAGTALEVKCWTKTEMGGDGIWLQTKDGCYINQANVRNMGQYYYPSEIKQCAPVNHWVGKLKDWYQRKDCYACTSLNCQSINLGNPPYTDLACSVQGDMAAGNTTWFQSTDDMCFFPAGIFNTTRGIAGPQCGA</sequence>
<evidence type="ECO:0000256" key="1">
    <source>
        <dbReference type="SAM" id="MobiDB-lite"/>
    </source>
</evidence>
<organism evidence="3 4">
    <name type="scientific">Tothia fuscella</name>
    <dbReference type="NCBI Taxonomy" id="1048955"/>
    <lineage>
        <taxon>Eukaryota</taxon>
        <taxon>Fungi</taxon>
        <taxon>Dikarya</taxon>
        <taxon>Ascomycota</taxon>
        <taxon>Pezizomycotina</taxon>
        <taxon>Dothideomycetes</taxon>
        <taxon>Pleosporomycetidae</taxon>
        <taxon>Venturiales</taxon>
        <taxon>Cylindrosympodiaceae</taxon>
        <taxon>Tothia</taxon>
    </lineage>
</organism>
<gene>
    <name evidence="3" type="ORF">EJ08DRAFT_696497</name>
</gene>
<keyword evidence="4" id="KW-1185">Reference proteome</keyword>
<evidence type="ECO:0000313" key="3">
    <source>
        <dbReference type="EMBL" id="KAF2431410.1"/>
    </source>
</evidence>
<feature type="region of interest" description="Disordered" evidence="1">
    <location>
        <begin position="102"/>
        <end position="151"/>
    </location>
</feature>
<evidence type="ECO:0000256" key="2">
    <source>
        <dbReference type="SAM" id="SignalP"/>
    </source>
</evidence>
<feature type="chain" id="PRO_5040458347" description="Cyanovirin-N domain-containing protein" evidence="2">
    <location>
        <begin position="23"/>
        <end position="325"/>
    </location>
</feature>
<evidence type="ECO:0008006" key="5">
    <source>
        <dbReference type="Google" id="ProtNLM"/>
    </source>
</evidence>
<name>A0A9P4NSL7_9PEZI</name>
<dbReference type="EMBL" id="MU007032">
    <property type="protein sequence ID" value="KAF2431410.1"/>
    <property type="molecule type" value="Genomic_DNA"/>
</dbReference>
<comment type="caution">
    <text evidence="3">The sequence shown here is derived from an EMBL/GenBank/DDBJ whole genome shotgun (WGS) entry which is preliminary data.</text>
</comment>